<feature type="transmembrane region" description="Helical" evidence="2">
    <location>
        <begin position="534"/>
        <end position="556"/>
    </location>
</feature>
<keyword evidence="2" id="KW-0812">Transmembrane</keyword>
<keyword evidence="2" id="KW-0472">Membrane</keyword>
<reference evidence="3 4" key="1">
    <citation type="journal article" date="2014" name="Mol. Plant">
        <title>Chromosome Scale Genome Assembly and Transcriptome Profiling of Nannochloropsis gaditana in Nitrogen Depletion.</title>
        <authorList>
            <person name="Corteggiani Carpinelli E."/>
            <person name="Telatin A."/>
            <person name="Vitulo N."/>
            <person name="Forcato C."/>
            <person name="D'Angelo M."/>
            <person name="Schiavon R."/>
            <person name="Vezzi A."/>
            <person name="Giacometti G.M."/>
            <person name="Morosinotto T."/>
            <person name="Valle G."/>
        </authorList>
    </citation>
    <scope>NUCLEOTIDE SEQUENCE [LARGE SCALE GENOMIC DNA]</scope>
    <source>
        <strain evidence="3 4">B-31</strain>
    </source>
</reference>
<protein>
    <submittedName>
        <fullName evidence="3">Uncharacterized protein</fullName>
    </submittedName>
</protein>
<comment type="caution">
    <text evidence="3">The sequence shown here is derived from an EMBL/GenBank/DDBJ whole genome shotgun (WGS) entry which is preliminary data.</text>
</comment>
<gene>
    <name evidence="3" type="ORF">Naga_100039g10</name>
</gene>
<evidence type="ECO:0000256" key="2">
    <source>
        <dbReference type="SAM" id="Phobius"/>
    </source>
</evidence>
<dbReference type="EMBL" id="AZIL01002280">
    <property type="protein sequence ID" value="EWM22087.1"/>
    <property type="molecule type" value="Genomic_DNA"/>
</dbReference>
<keyword evidence="2" id="KW-1133">Transmembrane helix</keyword>
<dbReference type="AlphaFoldDB" id="W7T6E1"/>
<sequence length="665" mass="74025">MSDAENKDSAAGWRPGKVIGKIRERQSRRRALRKKGQETCETGNETLQEEIPIRPERIHDARVNYSLRNEQIKVAVQAGEGDSFAARQVGGWFPGKYAEKLFRRGAKRLLGLVNEENQQRHDEAITVGKLTLIFKGAKKLGKGGRRARLEENQGGGGSGILNPYFEVWCEGTKRLIKPKAFQDSSEGGVGVEGGDWTPVGLPYPDTDPAWQETALHFDVTDITTDVHILLLDKRPLRTLPVGRLILPLPNFLGCRHPLPPETSVFDLVATEMIECGQRPATYQALLSQKYAPQMKVASSPSSILPAINDGVVGQVVLEVALETSHDLFNTYLASRPLRADSFSSGSTSSRVGAEEPAPASEIKAAAEEPTLQNVDIRQLAINVFRIKKALEAPPLLFYLLDHPIFFFPLVSYLVFAPLWTLPLHVCLLPFFNGIFTARNAVPSFLSTDSSSLPSSTSFPSIEYWPPGLVERVQEMESSSARTKLRRLRTALRWLQDHLGLVASLLERCTFIFNWEDPHVTLPVTAGIAVGTSVLSLMLYFIPIKILIWCVVVSLYMKMRKKRLESSLEMVQTKGIHVHETKEKRERRATCDLRQAGDTPGVEEAPKVNCKALLGSSRRLSTVTSNVFARTPDALEVLHRRIARGYMHKDPDFGPKIMSDCCKKTD</sequence>
<dbReference type="Proteomes" id="UP000019335">
    <property type="component" value="Unassembled WGS sequence"/>
</dbReference>
<feature type="region of interest" description="Disordered" evidence="1">
    <location>
        <begin position="1"/>
        <end position="44"/>
    </location>
</feature>
<accession>W7T6E1</accession>
<proteinExistence type="predicted"/>
<evidence type="ECO:0000256" key="1">
    <source>
        <dbReference type="SAM" id="MobiDB-lite"/>
    </source>
</evidence>
<name>W7T6E1_9STRA</name>
<evidence type="ECO:0000313" key="3">
    <source>
        <dbReference type="EMBL" id="EWM22087.1"/>
    </source>
</evidence>
<keyword evidence="4" id="KW-1185">Reference proteome</keyword>
<organism evidence="3 4">
    <name type="scientific">Nannochloropsis gaditana</name>
    <dbReference type="NCBI Taxonomy" id="72520"/>
    <lineage>
        <taxon>Eukaryota</taxon>
        <taxon>Sar</taxon>
        <taxon>Stramenopiles</taxon>
        <taxon>Ochrophyta</taxon>
        <taxon>Eustigmatophyceae</taxon>
        <taxon>Eustigmatales</taxon>
        <taxon>Monodopsidaceae</taxon>
        <taxon>Nannochloropsis</taxon>
    </lineage>
</organism>
<evidence type="ECO:0000313" key="4">
    <source>
        <dbReference type="Proteomes" id="UP000019335"/>
    </source>
</evidence>
<dbReference type="OrthoDB" id="10454931at2759"/>